<proteinExistence type="predicted"/>
<comment type="caution">
    <text evidence="3">The sequence shown here is derived from an EMBL/GenBank/DDBJ whole genome shotgun (WGS) entry which is preliminary data.</text>
</comment>
<protein>
    <submittedName>
        <fullName evidence="3">Uncharacterized protein</fullName>
    </submittedName>
</protein>
<organism evidence="3 4">
    <name type="scientific">Favolaschia claudopus</name>
    <dbReference type="NCBI Taxonomy" id="2862362"/>
    <lineage>
        <taxon>Eukaryota</taxon>
        <taxon>Fungi</taxon>
        <taxon>Dikarya</taxon>
        <taxon>Basidiomycota</taxon>
        <taxon>Agaricomycotina</taxon>
        <taxon>Agaricomycetes</taxon>
        <taxon>Agaricomycetidae</taxon>
        <taxon>Agaricales</taxon>
        <taxon>Marasmiineae</taxon>
        <taxon>Mycenaceae</taxon>
        <taxon>Favolaschia</taxon>
    </lineage>
</organism>
<name>A0AAW0BB89_9AGAR</name>
<keyword evidence="2" id="KW-0812">Transmembrane</keyword>
<feature type="compositionally biased region" description="Pro residues" evidence="1">
    <location>
        <begin position="227"/>
        <end position="238"/>
    </location>
</feature>
<reference evidence="3 4" key="1">
    <citation type="journal article" date="2024" name="J Genomics">
        <title>Draft genome sequencing and assembly of Favolaschia claudopus CIRM-BRFM 2984 isolated from oak limbs.</title>
        <authorList>
            <person name="Navarro D."/>
            <person name="Drula E."/>
            <person name="Chaduli D."/>
            <person name="Cazenave R."/>
            <person name="Ahrendt S."/>
            <person name="Wang J."/>
            <person name="Lipzen A."/>
            <person name="Daum C."/>
            <person name="Barry K."/>
            <person name="Grigoriev I.V."/>
            <person name="Favel A."/>
            <person name="Rosso M.N."/>
            <person name="Martin F."/>
        </authorList>
    </citation>
    <scope>NUCLEOTIDE SEQUENCE [LARGE SCALE GENOMIC DNA]</scope>
    <source>
        <strain evidence="3 4">CIRM-BRFM 2984</strain>
    </source>
</reference>
<keyword evidence="2" id="KW-0472">Membrane</keyword>
<accession>A0AAW0BB89</accession>
<sequence>MTAFPVKGVPSVSFIGTNESDLTWTVKYPVGTKLVLGVVDSHGTSGGIDPGVYTVIGGGASDCLPSPPSDTSFKITANVTDALDTCQPWGLTIEGGFPPYQVTIATLNSGNVTNVTFADPLASSLTYINRSPPGNQMFAAASDVYGRWANGIPFVRTQGSQDTGCIGLVTSAALGAILISGAIFATFLLRRRRKGRPKRAEITPFSRESNPGGLYAARATSKIAPSSCPPAAPEPSPPDTSGTMVFASPTAPHPDLAAAELPPPYPQ</sequence>
<evidence type="ECO:0000313" key="4">
    <source>
        <dbReference type="Proteomes" id="UP001362999"/>
    </source>
</evidence>
<keyword evidence="2" id="KW-1133">Transmembrane helix</keyword>
<feature type="transmembrane region" description="Helical" evidence="2">
    <location>
        <begin position="166"/>
        <end position="189"/>
    </location>
</feature>
<evidence type="ECO:0000313" key="3">
    <source>
        <dbReference type="EMBL" id="KAK7023320.1"/>
    </source>
</evidence>
<feature type="region of interest" description="Disordered" evidence="1">
    <location>
        <begin position="196"/>
        <end position="267"/>
    </location>
</feature>
<dbReference type="Proteomes" id="UP001362999">
    <property type="component" value="Unassembled WGS sequence"/>
</dbReference>
<gene>
    <name evidence="3" type="ORF">R3P38DRAFT_3537872</name>
</gene>
<dbReference type="EMBL" id="JAWWNJ010000036">
    <property type="protein sequence ID" value="KAK7023320.1"/>
    <property type="molecule type" value="Genomic_DNA"/>
</dbReference>
<keyword evidence="4" id="KW-1185">Reference proteome</keyword>
<evidence type="ECO:0000256" key="2">
    <source>
        <dbReference type="SAM" id="Phobius"/>
    </source>
</evidence>
<evidence type="ECO:0000256" key="1">
    <source>
        <dbReference type="SAM" id="MobiDB-lite"/>
    </source>
</evidence>
<dbReference type="AlphaFoldDB" id="A0AAW0BB89"/>